<reference evidence="4" key="1">
    <citation type="journal article" date="2019" name="Int. J. Syst. Evol. Microbiol.">
        <title>The Global Catalogue of Microorganisms (GCM) 10K type strain sequencing project: providing services to taxonomists for standard genome sequencing and annotation.</title>
        <authorList>
            <consortium name="The Broad Institute Genomics Platform"/>
            <consortium name="The Broad Institute Genome Sequencing Center for Infectious Disease"/>
            <person name="Wu L."/>
            <person name="Ma J."/>
        </authorList>
    </citation>
    <scope>NUCLEOTIDE SEQUENCE [LARGE SCALE GENOMIC DNA]</scope>
    <source>
        <strain evidence="4">JCM 15608</strain>
    </source>
</reference>
<name>A0ABP3WGP9_9GAMM</name>
<accession>A0ABP3WGP9</accession>
<feature type="chain" id="PRO_5045747230" description="Ice-binding protein C-terminal domain-containing protein" evidence="1">
    <location>
        <begin position="25"/>
        <end position="256"/>
    </location>
</feature>
<dbReference type="NCBIfam" id="TIGR02595">
    <property type="entry name" value="PEP_CTERM"/>
    <property type="match status" value="1"/>
</dbReference>
<dbReference type="Proteomes" id="UP001500021">
    <property type="component" value="Unassembled WGS sequence"/>
</dbReference>
<feature type="domain" description="Ice-binding protein C-terminal" evidence="2">
    <location>
        <begin position="226"/>
        <end position="244"/>
    </location>
</feature>
<evidence type="ECO:0000259" key="2">
    <source>
        <dbReference type="Pfam" id="PF07589"/>
    </source>
</evidence>
<sequence>MALIKQALSLFLVASLFVTTNALASDLLVNTTIADSQGDAHGGWIYEVDKMDIQWDTDGQVTVDIYTNFVDYNNEKGTGRRNGKIVLGDLLMSTDGANTPYNYAFMLSDADRNRNDYWRKNHWDNTGRLNQISSTISSKQYHNNSGSVQNGQVMGGSVSSYGEQAAWTVDRQNAGSSYNNFDVISFSFNVSGIDAFKNASQVAFSWTMSCANDVVQGVVDVAKVTSVPEPTTFLLMLIALGVIANTKRKKVKAFSA</sequence>
<evidence type="ECO:0000256" key="1">
    <source>
        <dbReference type="SAM" id="SignalP"/>
    </source>
</evidence>
<comment type="caution">
    <text evidence="3">The sequence shown here is derived from an EMBL/GenBank/DDBJ whole genome shotgun (WGS) entry which is preliminary data.</text>
</comment>
<dbReference type="InterPro" id="IPR013424">
    <property type="entry name" value="Ice-binding_C"/>
</dbReference>
<keyword evidence="4" id="KW-1185">Reference proteome</keyword>
<evidence type="ECO:0000313" key="4">
    <source>
        <dbReference type="Proteomes" id="UP001500021"/>
    </source>
</evidence>
<keyword evidence="1" id="KW-0732">Signal</keyword>
<evidence type="ECO:0000313" key="3">
    <source>
        <dbReference type="EMBL" id="GAA0817547.1"/>
    </source>
</evidence>
<protein>
    <recommendedName>
        <fullName evidence="2">Ice-binding protein C-terminal domain-containing protein</fullName>
    </recommendedName>
</protein>
<organism evidence="3 4">
    <name type="scientific">Colwellia asteriadis</name>
    <dbReference type="NCBI Taxonomy" id="517723"/>
    <lineage>
        <taxon>Bacteria</taxon>
        <taxon>Pseudomonadati</taxon>
        <taxon>Pseudomonadota</taxon>
        <taxon>Gammaproteobacteria</taxon>
        <taxon>Alteromonadales</taxon>
        <taxon>Colwelliaceae</taxon>
        <taxon>Colwellia</taxon>
    </lineage>
</organism>
<dbReference type="Pfam" id="PF07589">
    <property type="entry name" value="PEP-CTERM"/>
    <property type="match status" value="1"/>
</dbReference>
<proteinExistence type="predicted"/>
<dbReference type="EMBL" id="BAAAFA010000006">
    <property type="protein sequence ID" value="GAA0817547.1"/>
    <property type="molecule type" value="Genomic_DNA"/>
</dbReference>
<gene>
    <name evidence="3" type="ORF">GCM10009111_18910</name>
</gene>
<dbReference type="RefSeq" id="WP_215978937.1">
    <property type="nucleotide sequence ID" value="NZ_BAAAFA010000006.1"/>
</dbReference>
<feature type="signal peptide" evidence="1">
    <location>
        <begin position="1"/>
        <end position="24"/>
    </location>
</feature>